<dbReference type="InterPro" id="IPR036390">
    <property type="entry name" value="WH_DNA-bd_sf"/>
</dbReference>
<dbReference type="GO" id="GO:0006289">
    <property type="term" value="P:nucleotide-excision repair"/>
    <property type="evidence" value="ECO:0007669"/>
    <property type="project" value="TreeGrafter"/>
</dbReference>
<gene>
    <name evidence="6" type="ORF">FA13DRAFT_1787472</name>
</gene>
<keyword evidence="7" id="KW-1185">Reference proteome</keyword>
<dbReference type="CDD" id="cd17923">
    <property type="entry name" value="DEXHc_Hrq1-like"/>
    <property type="match status" value="1"/>
</dbReference>
<evidence type="ECO:0000313" key="7">
    <source>
        <dbReference type="Proteomes" id="UP000298030"/>
    </source>
</evidence>
<dbReference type="PANTHER" id="PTHR47957:SF3">
    <property type="entry name" value="ATP-DEPENDENT HELICASE HRQ1"/>
    <property type="match status" value="1"/>
</dbReference>
<feature type="domain" description="Helicase C-terminal" evidence="5">
    <location>
        <begin position="535"/>
        <end position="689"/>
    </location>
</feature>
<dbReference type="PANTHER" id="PTHR47957">
    <property type="entry name" value="ATP-DEPENDENT HELICASE HRQ1"/>
    <property type="match status" value="1"/>
</dbReference>
<accession>A0A4Y7TR41</accession>
<dbReference type="Proteomes" id="UP000298030">
    <property type="component" value="Unassembled WGS sequence"/>
</dbReference>
<evidence type="ECO:0000256" key="3">
    <source>
        <dbReference type="SAM" id="MobiDB-lite"/>
    </source>
</evidence>
<evidence type="ECO:0000259" key="4">
    <source>
        <dbReference type="PROSITE" id="PS51192"/>
    </source>
</evidence>
<dbReference type="STRING" id="71717.A0A4Y7TR41"/>
<proteinExistence type="predicted"/>
<keyword evidence="6" id="KW-0347">Helicase</keyword>
<name>A0A4Y7TR41_COPMI</name>
<keyword evidence="2" id="KW-0067">ATP-binding</keyword>
<dbReference type="EMBL" id="QPFP01000006">
    <property type="protein sequence ID" value="TEB36019.1"/>
    <property type="molecule type" value="Genomic_DNA"/>
</dbReference>
<dbReference type="InterPro" id="IPR014939">
    <property type="entry name" value="CDT1_Gemini-bd-like"/>
</dbReference>
<dbReference type="Pfam" id="PF22982">
    <property type="entry name" value="WHD_HRQ1"/>
    <property type="match status" value="1"/>
</dbReference>
<dbReference type="Pfam" id="PF00270">
    <property type="entry name" value="DEAD"/>
    <property type="match status" value="1"/>
</dbReference>
<dbReference type="OrthoDB" id="18781at2759"/>
<dbReference type="CDD" id="cd18797">
    <property type="entry name" value="SF2_C_Hrq"/>
    <property type="match status" value="1"/>
</dbReference>
<dbReference type="SUPFAM" id="SSF46785">
    <property type="entry name" value="Winged helix' DNA-binding domain"/>
    <property type="match status" value="1"/>
</dbReference>
<dbReference type="GO" id="GO:0003676">
    <property type="term" value="F:nucleic acid binding"/>
    <property type="evidence" value="ECO:0007669"/>
    <property type="project" value="InterPro"/>
</dbReference>
<dbReference type="InterPro" id="IPR001650">
    <property type="entry name" value="Helicase_C-like"/>
</dbReference>
<evidence type="ECO:0000256" key="1">
    <source>
        <dbReference type="ARBA" id="ARBA00022741"/>
    </source>
</evidence>
<dbReference type="SMART" id="SM00490">
    <property type="entry name" value="HELICc"/>
    <property type="match status" value="1"/>
</dbReference>
<dbReference type="SUPFAM" id="SSF52540">
    <property type="entry name" value="P-loop containing nucleoside triphosphate hydrolases"/>
    <property type="match status" value="1"/>
</dbReference>
<organism evidence="6 7">
    <name type="scientific">Coprinellus micaceus</name>
    <name type="common">Glistening ink-cap mushroom</name>
    <name type="synonym">Coprinus micaceus</name>
    <dbReference type="NCBI Taxonomy" id="71717"/>
    <lineage>
        <taxon>Eukaryota</taxon>
        <taxon>Fungi</taxon>
        <taxon>Dikarya</taxon>
        <taxon>Basidiomycota</taxon>
        <taxon>Agaricomycotina</taxon>
        <taxon>Agaricomycetes</taxon>
        <taxon>Agaricomycetidae</taxon>
        <taxon>Agaricales</taxon>
        <taxon>Agaricineae</taxon>
        <taxon>Psathyrellaceae</taxon>
        <taxon>Coprinellus</taxon>
    </lineage>
</organism>
<dbReference type="InterPro" id="IPR011545">
    <property type="entry name" value="DEAD/DEAH_box_helicase_dom"/>
</dbReference>
<dbReference type="PROSITE" id="PS51192">
    <property type="entry name" value="HELICASE_ATP_BIND_1"/>
    <property type="match status" value="1"/>
</dbReference>
<feature type="domain" description="Helicase ATP-binding" evidence="4">
    <location>
        <begin position="311"/>
        <end position="494"/>
    </location>
</feature>
<dbReference type="InterPro" id="IPR027417">
    <property type="entry name" value="P-loop_NTPase"/>
</dbReference>
<dbReference type="SMART" id="SM01075">
    <property type="entry name" value="CDT1"/>
    <property type="match status" value="1"/>
</dbReference>
<dbReference type="PROSITE" id="PS51194">
    <property type="entry name" value="HELICASE_CTER"/>
    <property type="match status" value="1"/>
</dbReference>
<evidence type="ECO:0000313" key="6">
    <source>
        <dbReference type="EMBL" id="TEB36019.1"/>
    </source>
</evidence>
<feature type="compositionally biased region" description="Basic residues" evidence="3">
    <location>
        <begin position="23"/>
        <end position="36"/>
    </location>
</feature>
<dbReference type="GO" id="GO:0043138">
    <property type="term" value="F:3'-5' DNA helicase activity"/>
    <property type="evidence" value="ECO:0007669"/>
    <property type="project" value="TreeGrafter"/>
</dbReference>
<dbReference type="Pfam" id="PF00271">
    <property type="entry name" value="Helicase_C"/>
    <property type="match status" value="1"/>
</dbReference>
<keyword evidence="1" id="KW-0547">Nucleotide-binding</keyword>
<dbReference type="InterPro" id="IPR055227">
    <property type="entry name" value="HRQ1_WHD"/>
</dbReference>
<dbReference type="AlphaFoldDB" id="A0A4Y7TR41"/>
<reference evidence="6 7" key="1">
    <citation type="journal article" date="2019" name="Nat. Ecol. Evol.">
        <title>Megaphylogeny resolves global patterns of mushroom evolution.</title>
        <authorList>
            <person name="Varga T."/>
            <person name="Krizsan K."/>
            <person name="Foldi C."/>
            <person name="Dima B."/>
            <person name="Sanchez-Garcia M."/>
            <person name="Sanchez-Ramirez S."/>
            <person name="Szollosi G.J."/>
            <person name="Szarkandi J.G."/>
            <person name="Papp V."/>
            <person name="Albert L."/>
            <person name="Andreopoulos W."/>
            <person name="Angelini C."/>
            <person name="Antonin V."/>
            <person name="Barry K.W."/>
            <person name="Bougher N.L."/>
            <person name="Buchanan P."/>
            <person name="Buyck B."/>
            <person name="Bense V."/>
            <person name="Catcheside P."/>
            <person name="Chovatia M."/>
            <person name="Cooper J."/>
            <person name="Damon W."/>
            <person name="Desjardin D."/>
            <person name="Finy P."/>
            <person name="Geml J."/>
            <person name="Haridas S."/>
            <person name="Hughes K."/>
            <person name="Justo A."/>
            <person name="Karasinski D."/>
            <person name="Kautmanova I."/>
            <person name="Kiss B."/>
            <person name="Kocsube S."/>
            <person name="Kotiranta H."/>
            <person name="LaButti K.M."/>
            <person name="Lechner B.E."/>
            <person name="Liimatainen K."/>
            <person name="Lipzen A."/>
            <person name="Lukacs Z."/>
            <person name="Mihaltcheva S."/>
            <person name="Morgado L.N."/>
            <person name="Niskanen T."/>
            <person name="Noordeloos M.E."/>
            <person name="Ohm R.A."/>
            <person name="Ortiz-Santana B."/>
            <person name="Ovrebo C."/>
            <person name="Racz N."/>
            <person name="Riley R."/>
            <person name="Savchenko A."/>
            <person name="Shiryaev A."/>
            <person name="Soop K."/>
            <person name="Spirin V."/>
            <person name="Szebenyi C."/>
            <person name="Tomsovsky M."/>
            <person name="Tulloss R.E."/>
            <person name="Uehling J."/>
            <person name="Grigoriev I.V."/>
            <person name="Vagvolgyi C."/>
            <person name="Papp T."/>
            <person name="Martin F.M."/>
            <person name="Miettinen O."/>
            <person name="Hibbett D.S."/>
            <person name="Nagy L.G."/>
        </authorList>
    </citation>
    <scope>NUCLEOTIDE SEQUENCE [LARGE SCALE GENOMIC DNA]</scope>
    <source>
        <strain evidence="6 7">FP101781</strain>
    </source>
</reference>
<protein>
    <submittedName>
        <fullName evidence="6">DEAD/H helicase</fullName>
    </submittedName>
</protein>
<dbReference type="Pfam" id="PF08839">
    <property type="entry name" value="CDT1"/>
    <property type="match status" value="1"/>
</dbReference>
<dbReference type="GO" id="GO:0005524">
    <property type="term" value="F:ATP binding"/>
    <property type="evidence" value="ECO:0007669"/>
    <property type="project" value="UniProtKB-KW"/>
</dbReference>
<evidence type="ECO:0000259" key="5">
    <source>
        <dbReference type="PROSITE" id="PS51194"/>
    </source>
</evidence>
<dbReference type="Gene3D" id="3.40.50.300">
    <property type="entry name" value="P-loop containing nucleotide triphosphate hydrolases"/>
    <property type="match status" value="2"/>
</dbReference>
<dbReference type="SMART" id="SM00487">
    <property type="entry name" value="DEXDc"/>
    <property type="match status" value="1"/>
</dbReference>
<sequence>MKRKLKEENNAGGSGIPASKSQSKGKGKGKQVKRQKSAASANKSDVVWPEYFNSLFKTFKAINTVLAFVSSKKQLAVTFSAIRTSVEAQLKHPLEISSIAELKALLPDLVKFSYVPKDQLQVHGDKDKDFQLPSRGAGANSMKGGGGHILILELADNLQPKKSKNAGFAYSQPPAVSPAALKKLIDERNEACKEALDNLVIHAGPEEDPAALLQDAGREYLPADPTAPAVPSQPEASHVVPEHKDRPAIASVVKEILEQPWYKEQIVHHQVFEPKPPLDGSVDPPPSPAILQALADSRNITGFYSHQARAIEEIRQGHHVVVSTSTASGKSVVYQVPLLMALEKDPDAKAIFVYPTKALAQDQKASLEQLLFSCEGLSHLKVDTYDGDTPQDARATVRETASVIFTNFDTIHASILPHEDTWRKFLKNVKLFVVDELHYYTGLFGSHVALILRRFRRVSAAVGNRRVQFISCTATLANSGPHMQKMFGLESNDVIAITEDGAPASQKDFVVWNPPLVDPMQPALGRASSISEASSLMRFLMKKGIRVILFCKIRKVCELAMKTIKADLSNEGCYDVLERVRPYRGGYSREDRRRIEADAFSGQLLGIIATNALELGVDIGVLDAVIMLGFPMTVPSFRQQAGRAGRRSKDSLIVLLTEPFAVDQYYANHPDELFDKKLEGLMVDVDSRVVLEAHLQCASYEMPISLSDEKWFGTALPELCDNSLLKDRDGWYHPHSNFLPYPAAHVSIRGAQDEKYLVVEMDEHADSLKSIEEVEVSRAMFEIYEGGFLHQGITFITKEVSHDTRVAKVIRADVNYHTSPRDYTDVNALRTYRIRRAKGTLAYYGKVHVHVKVFGFFKIRNKTILDAVEVDTPAWDRDTTGFWIDVPRDILNLLRSLQLNVAEAIHAAEHAFLLQFPLSEDVRTECKAAEKEYKVTESMRKRPARVIFYDSIGKGGGVSARAFDNVQSILEQACDVVANCPCEDGCTKCVQSPACKEANQVSSKLGALIILKGFLGRELNYSQETLQEGVYTGPETIVDAPAVLATPDIEIEES</sequence>
<comment type="caution">
    <text evidence="6">The sequence shown here is derived from an EMBL/GenBank/DDBJ whole genome shotgun (WGS) entry which is preliminary data.</text>
</comment>
<dbReference type="InterPro" id="IPR018973">
    <property type="entry name" value="MZB"/>
</dbReference>
<dbReference type="Pfam" id="PF09369">
    <property type="entry name" value="MZB"/>
    <property type="match status" value="1"/>
</dbReference>
<dbReference type="InterPro" id="IPR014001">
    <property type="entry name" value="Helicase_ATP-bd"/>
</dbReference>
<dbReference type="GO" id="GO:0036297">
    <property type="term" value="P:interstrand cross-link repair"/>
    <property type="evidence" value="ECO:0007669"/>
    <property type="project" value="TreeGrafter"/>
</dbReference>
<keyword evidence="6" id="KW-0378">Hydrolase</keyword>
<evidence type="ECO:0000256" key="2">
    <source>
        <dbReference type="ARBA" id="ARBA00022840"/>
    </source>
</evidence>
<feature type="region of interest" description="Disordered" evidence="3">
    <location>
        <begin position="1"/>
        <end position="39"/>
    </location>
</feature>
<dbReference type="GO" id="GO:0005634">
    <property type="term" value="C:nucleus"/>
    <property type="evidence" value="ECO:0007669"/>
    <property type="project" value="TreeGrafter"/>
</dbReference>